<feature type="domain" description="Rhodanese" evidence="4">
    <location>
        <begin position="14"/>
        <end position="74"/>
    </location>
</feature>
<protein>
    <submittedName>
        <fullName evidence="5">Glycosyltransferase</fullName>
    </submittedName>
</protein>
<dbReference type="EMBL" id="CP046401">
    <property type="protein sequence ID" value="QGY43038.1"/>
    <property type="molecule type" value="Genomic_DNA"/>
</dbReference>
<dbReference type="AlphaFoldDB" id="A0A6I6JPQ6"/>
<dbReference type="Gene3D" id="3.40.50.2000">
    <property type="entry name" value="Glycogen Phosphorylase B"/>
    <property type="match status" value="2"/>
</dbReference>
<dbReference type="InterPro" id="IPR001296">
    <property type="entry name" value="Glyco_trans_1"/>
</dbReference>
<dbReference type="SUPFAM" id="SSF53756">
    <property type="entry name" value="UDP-Glycosyltransferase/glycogen phosphorylase"/>
    <property type="match status" value="1"/>
</dbReference>
<dbReference type="KEGG" id="mcos:GM418_05000"/>
<evidence type="ECO:0000256" key="1">
    <source>
        <dbReference type="ARBA" id="ARBA00009481"/>
    </source>
</evidence>
<dbReference type="GO" id="GO:0016757">
    <property type="term" value="F:glycosyltransferase activity"/>
    <property type="evidence" value="ECO:0007669"/>
    <property type="project" value="UniProtKB-KW"/>
</dbReference>
<organism evidence="5 6">
    <name type="scientific">Maribellus comscasis</name>
    <dbReference type="NCBI Taxonomy" id="2681766"/>
    <lineage>
        <taxon>Bacteria</taxon>
        <taxon>Pseudomonadati</taxon>
        <taxon>Bacteroidota</taxon>
        <taxon>Bacteroidia</taxon>
        <taxon>Marinilabiliales</taxon>
        <taxon>Prolixibacteraceae</taxon>
        <taxon>Maribellus</taxon>
    </lineage>
</organism>
<evidence type="ECO:0000313" key="5">
    <source>
        <dbReference type="EMBL" id="QGY43038.1"/>
    </source>
</evidence>
<dbReference type="CDD" id="cd03801">
    <property type="entry name" value="GT4_PimA-like"/>
    <property type="match status" value="1"/>
</dbReference>
<dbReference type="Pfam" id="PF00534">
    <property type="entry name" value="Glycos_transf_1"/>
    <property type="match status" value="1"/>
</dbReference>
<sequence length="438" mass="49634">MNIIQIIPGSGGSFYCGNCLRDSKYFNALRAEGHKVTKIPMYLPLFADEHDISEVPIFYGAISLYLKQVYPIFRKAPAWLDKLLNSKPMMKMAASMAGSTRAKGLEDMTVSMLLGEEGQQKEELDHMVTWIAEHCQPDIIHISNALLLGLARRLKEKIGVPVLCTLQDEDVWIDPMQPKFQKKIWDLMHERAEDVDMLVSVSDFFAGVMKERMNLSDEKITTIHLGVDIEDYEYISTKEKERNVGYISRMCHKDGFDIVVDAFIELKKKPGFEDVKLIATGGSTGDDTKFNKEQKHKLKENNLLNSFEILPDFEGKEVNDFFKRVSLVSVPVRIGEAFGMYMIESMASGVPVVQPALGAFPEIVELSGGGVNYMPNTPQKLSETWAELLSNPEKLEELSKNAYEGVTKKFNIHNHAKEIITLYESLRHPERSRSMNNK</sequence>
<reference evidence="5 6" key="1">
    <citation type="submission" date="2019-11" db="EMBL/GenBank/DDBJ databases">
        <authorList>
            <person name="Zheng R.K."/>
            <person name="Sun C.M."/>
        </authorList>
    </citation>
    <scope>NUCLEOTIDE SEQUENCE [LARGE SCALE GENOMIC DNA]</scope>
    <source>
        <strain evidence="5 6">WC007</strain>
    </source>
</reference>
<keyword evidence="3 5" id="KW-0808">Transferase</keyword>
<dbReference type="Proteomes" id="UP000428260">
    <property type="component" value="Chromosome"/>
</dbReference>
<keyword evidence="6" id="KW-1185">Reference proteome</keyword>
<accession>A0A6I6JPQ6</accession>
<evidence type="ECO:0000256" key="3">
    <source>
        <dbReference type="ARBA" id="ARBA00022679"/>
    </source>
</evidence>
<evidence type="ECO:0000259" key="4">
    <source>
        <dbReference type="PROSITE" id="PS50206"/>
    </source>
</evidence>
<dbReference type="PROSITE" id="PS50206">
    <property type="entry name" value="RHODANESE_3"/>
    <property type="match status" value="1"/>
</dbReference>
<dbReference type="InterPro" id="IPR001763">
    <property type="entry name" value="Rhodanese-like_dom"/>
</dbReference>
<dbReference type="Pfam" id="PF13439">
    <property type="entry name" value="Glyco_transf_4"/>
    <property type="match status" value="1"/>
</dbReference>
<evidence type="ECO:0000256" key="2">
    <source>
        <dbReference type="ARBA" id="ARBA00022676"/>
    </source>
</evidence>
<name>A0A6I6JPQ6_9BACT</name>
<evidence type="ECO:0000313" key="6">
    <source>
        <dbReference type="Proteomes" id="UP000428260"/>
    </source>
</evidence>
<dbReference type="PANTHER" id="PTHR12526:SF640">
    <property type="entry name" value="COLANIC ACID BIOSYNTHESIS GLYCOSYLTRANSFERASE WCAL-RELATED"/>
    <property type="match status" value="1"/>
</dbReference>
<gene>
    <name evidence="5" type="ORF">GM418_05000</name>
</gene>
<comment type="similarity">
    <text evidence="1">Belongs to the glycosyltransferase group 1 family. Glycosyltransferase 4 subfamily.</text>
</comment>
<dbReference type="RefSeq" id="WP_158863769.1">
    <property type="nucleotide sequence ID" value="NZ_CP046401.1"/>
</dbReference>
<dbReference type="PANTHER" id="PTHR12526">
    <property type="entry name" value="GLYCOSYLTRANSFERASE"/>
    <property type="match status" value="1"/>
</dbReference>
<proteinExistence type="inferred from homology"/>
<dbReference type="InterPro" id="IPR028098">
    <property type="entry name" value="Glyco_trans_4-like_N"/>
</dbReference>
<keyword evidence="2" id="KW-0328">Glycosyltransferase</keyword>